<evidence type="ECO:0000259" key="3">
    <source>
        <dbReference type="PROSITE" id="PS01124"/>
    </source>
</evidence>
<protein>
    <submittedName>
        <fullName evidence="4">AraC family transcriptional regulator</fullName>
    </submittedName>
</protein>
<dbReference type="Proteomes" id="UP000580517">
    <property type="component" value="Unassembled WGS sequence"/>
</dbReference>
<dbReference type="SUPFAM" id="SSF46689">
    <property type="entry name" value="Homeodomain-like"/>
    <property type="match status" value="2"/>
</dbReference>
<dbReference type="AlphaFoldDB" id="A0A853F9Q6"/>
<evidence type="ECO:0000256" key="1">
    <source>
        <dbReference type="ARBA" id="ARBA00023015"/>
    </source>
</evidence>
<feature type="domain" description="HTH araC/xylS-type" evidence="3">
    <location>
        <begin position="191"/>
        <end position="289"/>
    </location>
</feature>
<evidence type="ECO:0000313" key="5">
    <source>
        <dbReference type="Proteomes" id="UP000580517"/>
    </source>
</evidence>
<dbReference type="PANTHER" id="PTHR43436">
    <property type="entry name" value="ARAC-FAMILY TRANSCRIPTIONAL REGULATOR"/>
    <property type="match status" value="1"/>
</dbReference>
<keyword evidence="2" id="KW-0804">Transcription</keyword>
<organism evidence="4 5">
    <name type="scientific">Allopusillimonas soli</name>
    <dbReference type="NCBI Taxonomy" id="659016"/>
    <lineage>
        <taxon>Bacteria</taxon>
        <taxon>Pseudomonadati</taxon>
        <taxon>Pseudomonadota</taxon>
        <taxon>Betaproteobacteria</taxon>
        <taxon>Burkholderiales</taxon>
        <taxon>Alcaligenaceae</taxon>
        <taxon>Allopusillimonas</taxon>
    </lineage>
</organism>
<name>A0A853F9Q6_9BURK</name>
<keyword evidence="1" id="KW-0805">Transcription regulation</keyword>
<dbReference type="PROSITE" id="PS01124">
    <property type="entry name" value="HTH_ARAC_FAMILY_2"/>
    <property type="match status" value="1"/>
</dbReference>
<proteinExistence type="predicted"/>
<reference evidence="4 5" key="1">
    <citation type="submission" date="2020-07" db="EMBL/GenBank/DDBJ databases">
        <title>Taxonomic revisions and descriptions of new bacterial species based on genomic comparisons in the high-G+C-content subgroup of the family Alcaligenaceae.</title>
        <authorList>
            <person name="Szabo A."/>
            <person name="Felfoldi T."/>
        </authorList>
    </citation>
    <scope>NUCLEOTIDE SEQUENCE [LARGE SCALE GENOMIC DNA]</scope>
    <source>
        <strain evidence="4 5">DSM 25264</strain>
    </source>
</reference>
<dbReference type="OrthoDB" id="34150at2"/>
<keyword evidence="5" id="KW-1185">Reference proteome</keyword>
<dbReference type="InterPro" id="IPR009594">
    <property type="entry name" value="Tscrpt_reg_HTH_AraC_N"/>
</dbReference>
<dbReference type="Pfam" id="PF06719">
    <property type="entry name" value="AraC_N"/>
    <property type="match status" value="1"/>
</dbReference>
<dbReference type="EMBL" id="JACCEW010000003">
    <property type="protein sequence ID" value="NYT37425.1"/>
    <property type="molecule type" value="Genomic_DNA"/>
</dbReference>
<dbReference type="GO" id="GO:0003700">
    <property type="term" value="F:DNA-binding transcription factor activity"/>
    <property type="evidence" value="ECO:0007669"/>
    <property type="project" value="InterPro"/>
</dbReference>
<sequence length="298" mass="32537">MTDLYTLVLRHAAPLVNSAGLAHFAMPGIMGVMATAPSGLEHDISRPLVCLVLQGAKRVTVGARTFRFSAGDSLLITADMPMASQITEASAVSPYLSLVVELDATLIAELVMQMEAEPASVRAQAPARVQPTETEVADAALRLMRLLDHPEAIAILHQQRLREFHYWLLAGALGPAIRHLGWPGGPAQRVARAVSLLRNNFAQQLPIEQLAAAAAMSPSSFHQHFKAVTSLSPLQFQKQLRLIEARRLMLSEGMNASNAAFRVGYESVPQFTREYRRMFGLPPAQETGMTKNRVRLTA</sequence>
<dbReference type="PANTHER" id="PTHR43436:SF1">
    <property type="entry name" value="TRANSCRIPTIONAL REGULATORY PROTEIN"/>
    <property type="match status" value="1"/>
</dbReference>
<dbReference type="RefSeq" id="WP_129969431.1">
    <property type="nucleotide sequence ID" value="NZ_JACCEW010000003.1"/>
</dbReference>
<dbReference type="InterPro" id="IPR018060">
    <property type="entry name" value="HTH_AraC"/>
</dbReference>
<dbReference type="InterPro" id="IPR009057">
    <property type="entry name" value="Homeodomain-like_sf"/>
</dbReference>
<evidence type="ECO:0000313" key="4">
    <source>
        <dbReference type="EMBL" id="NYT37425.1"/>
    </source>
</evidence>
<dbReference type="Gene3D" id="1.10.10.60">
    <property type="entry name" value="Homeodomain-like"/>
    <property type="match status" value="2"/>
</dbReference>
<gene>
    <name evidence="4" type="ORF">H0A68_11125</name>
</gene>
<dbReference type="InterPro" id="IPR011051">
    <property type="entry name" value="RmlC_Cupin_sf"/>
</dbReference>
<comment type="caution">
    <text evidence="4">The sequence shown here is derived from an EMBL/GenBank/DDBJ whole genome shotgun (WGS) entry which is preliminary data.</text>
</comment>
<evidence type="ECO:0000256" key="2">
    <source>
        <dbReference type="ARBA" id="ARBA00023163"/>
    </source>
</evidence>
<accession>A0A853F9Q6</accession>
<dbReference type="GO" id="GO:0043565">
    <property type="term" value="F:sequence-specific DNA binding"/>
    <property type="evidence" value="ECO:0007669"/>
    <property type="project" value="InterPro"/>
</dbReference>
<dbReference type="Pfam" id="PF12833">
    <property type="entry name" value="HTH_18"/>
    <property type="match status" value="1"/>
</dbReference>
<dbReference type="SMART" id="SM00342">
    <property type="entry name" value="HTH_ARAC"/>
    <property type="match status" value="1"/>
</dbReference>
<dbReference type="SUPFAM" id="SSF51182">
    <property type="entry name" value="RmlC-like cupins"/>
    <property type="match status" value="1"/>
</dbReference>